<dbReference type="InterPro" id="IPR001810">
    <property type="entry name" value="F-box_dom"/>
</dbReference>
<evidence type="ECO:0000313" key="3">
    <source>
        <dbReference type="Proteomes" id="UP001558713"/>
    </source>
</evidence>
<dbReference type="SMART" id="SM00256">
    <property type="entry name" value="FBOX"/>
    <property type="match status" value="1"/>
</dbReference>
<sequence>MIKRRSKIYISEDLLIETLSRVPAKSLARLRSTSKRWNLLVKDGRFAKKHSVNAPMHSSLLLMLNDFRVYLVSLDLHGNVTPSAKVTSQFSLKDPLSEQVDIHKTYRTLSPKSMSLFLIRGKVLVRIATFGYHGEGVVVMEYMSRKIFTGLGLAELSRHMILSY</sequence>
<accession>A0ABD1A8W3</accession>
<evidence type="ECO:0000259" key="1">
    <source>
        <dbReference type="SMART" id="SM00256"/>
    </source>
</evidence>
<dbReference type="SUPFAM" id="SSF81383">
    <property type="entry name" value="F-box domain"/>
    <property type="match status" value="1"/>
</dbReference>
<dbReference type="EMBL" id="JBANAX010000564">
    <property type="protein sequence ID" value="KAL1203261.1"/>
    <property type="molecule type" value="Genomic_DNA"/>
</dbReference>
<dbReference type="AlphaFoldDB" id="A0ABD1A8W3"/>
<dbReference type="Proteomes" id="UP001558713">
    <property type="component" value="Unassembled WGS sequence"/>
</dbReference>
<reference evidence="2 3" key="1">
    <citation type="submission" date="2024-04" db="EMBL/GenBank/DDBJ databases">
        <title>Genome assembly C_amara_ONT_v2.</title>
        <authorList>
            <person name="Yant L."/>
            <person name="Moore C."/>
            <person name="Slenker M."/>
        </authorList>
    </citation>
    <scope>NUCLEOTIDE SEQUENCE [LARGE SCALE GENOMIC DNA]</scope>
    <source>
        <tissue evidence="2">Leaf</tissue>
    </source>
</reference>
<name>A0ABD1A8W3_CARAN</name>
<dbReference type="InterPro" id="IPR036047">
    <property type="entry name" value="F-box-like_dom_sf"/>
</dbReference>
<dbReference type="Pfam" id="PF00646">
    <property type="entry name" value="F-box"/>
    <property type="match status" value="1"/>
</dbReference>
<feature type="domain" description="F-box" evidence="1">
    <location>
        <begin position="10"/>
        <end position="50"/>
    </location>
</feature>
<keyword evidence="3" id="KW-1185">Reference proteome</keyword>
<organism evidence="2 3">
    <name type="scientific">Cardamine amara subsp. amara</name>
    <dbReference type="NCBI Taxonomy" id="228776"/>
    <lineage>
        <taxon>Eukaryota</taxon>
        <taxon>Viridiplantae</taxon>
        <taxon>Streptophyta</taxon>
        <taxon>Embryophyta</taxon>
        <taxon>Tracheophyta</taxon>
        <taxon>Spermatophyta</taxon>
        <taxon>Magnoliopsida</taxon>
        <taxon>eudicotyledons</taxon>
        <taxon>Gunneridae</taxon>
        <taxon>Pentapetalae</taxon>
        <taxon>rosids</taxon>
        <taxon>malvids</taxon>
        <taxon>Brassicales</taxon>
        <taxon>Brassicaceae</taxon>
        <taxon>Cardamineae</taxon>
        <taxon>Cardamine</taxon>
    </lineage>
</organism>
<comment type="caution">
    <text evidence="2">The sequence shown here is derived from an EMBL/GenBank/DDBJ whole genome shotgun (WGS) entry which is preliminary data.</text>
</comment>
<evidence type="ECO:0000313" key="2">
    <source>
        <dbReference type="EMBL" id="KAL1203261.1"/>
    </source>
</evidence>
<gene>
    <name evidence="2" type="ORF">V5N11_005502</name>
</gene>
<proteinExistence type="predicted"/>
<protein>
    <submittedName>
        <fullName evidence="2">F-box protein</fullName>
    </submittedName>
</protein>